<evidence type="ECO:0000256" key="8">
    <source>
        <dbReference type="ARBA" id="ARBA00023136"/>
    </source>
</evidence>
<dbReference type="EMBL" id="JTDY01008832">
    <property type="protein sequence ID" value="KOB64373.1"/>
    <property type="molecule type" value="Genomic_DNA"/>
</dbReference>
<evidence type="ECO:0000256" key="9">
    <source>
        <dbReference type="ARBA" id="ARBA00023157"/>
    </source>
</evidence>
<dbReference type="SMART" id="SM00192">
    <property type="entry name" value="LDLa"/>
    <property type="match status" value="9"/>
</dbReference>
<dbReference type="SUPFAM" id="SSF63825">
    <property type="entry name" value="YWTD domain"/>
    <property type="match status" value="2"/>
</dbReference>
<evidence type="ECO:0000256" key="13">
    <source>
        <dbReference type="PROSITE-ProRule" id="PRU00461"/>
    </source>
</evidence>
<feature type="repeat" description="LDL-receptor class B" evidence="13">
    <location>
        <begin position="29"/>
        <end position="73"/>
    </location>
</feature>
<dbReference type="Pfam" id="PF00058">
    <property type="entry name" value="Ldl_recept_b"/>
    <property type="match status" value="4"/>
</dbReference>
<evidence type="ECO:0000256" key="1">
    <source>
        <dbReference type="ARBA" id="ARBA00004167"/>
    </source>
</evidence>
<feature type="repeat" description="LDL-receptor class B" evidence="13">
    <location>
        <begin position="74"/>
        <end position="116"/>
    </location>
</feature>
<evidence type="ECO:0000313" key="15">
    <source>
        <dbReference type="Proteomes" id="UP000037510"/>
    </source>
</evidence>
<dbReference type="Gene3D" id="4.10.400.10">
    <property type="entry name" value="Low-density Lipoprotein Receptor"/>
    <property type="match status" value="8"/>
</dbReference>
<feature type="disulfide bond" evidence="12">
    <location>
        <begin position="764"/>
        <end position="779"/>
    </location>
</feature>
<keyword evidence="5" id="KW-0732">Signal</keyword>
<evidence type="ECO:0000256" key="6">
    <source>
        <dbReference type="ARBA" id="ARBA00022737"/>
    </source>
</evidence>
<dbReference type="GO" id="GO:0043235">
    <property type="term" value="C:receptor complex"/>
    <property type="evidence" value="ECO:0007669"/>
    <property type="project" value="TreeGrafter"/>
</dbReference>
<organism evidence="14 15">
    <name type="scientific">Operophtera brumata</name>
    <name type="common">Winter moth</name>
    <name type="synonym">Phalaena brumata</name>
    <dbReference type="NCBI Taxonomy" id="104452"/>
    <lineage>
        <taxon>Eukaryota</taxon>
        <taxon>Metazoa</taxon>
        <taxon>Ecdysozoa</taxon>
        <taxon>Arthropoda</taxon>
        <taxon>Hexapoda</taxon>
        <taxon>Insecta</taxon>
        <taxon>Pterygota</taxon>
        <taxon>Neoptera</taxon>
        <taxon>Endopterygota</taxon>
        <taxon>Lepidoptera</taxon>
        <taxon>Glossata</taxon>
        <taxon>Ditrysia</taxon>
        <taxon>Geometroidea</taxon>
        <taxon>Geometridae</taxon>
        <taxon>Larentiinae</taxon>
        <taxon>Operophtera</taxon>
    </lineage>
</organism>
<dbReference type="AlphaFoldDB" id="A0A0L7KM40"/>
<keyword evidence="3" id="KW-0254">Endocytosis</keyword>
<dbReference type="InterPro" id="IPR051221">
    <property type="entry name" value="LDLR-related"/>
</dbReference>
<feature type="disulfide bond" evidence="12">
    <location>
        <begin position="626"/>
        <end position="644"/>
    </location>
</feature>
<dbReference type="Pfam" id="PF00057">
    <property type="entry name" value="Ldl_recept_a"/>
    <property type="match status" value="6"/>
</dbReference>
<dbReference type="Proteomes" id="UP000037510">
    <property type="component" value="Unassembled WGS sequence"/>
</dbReference>
<evidence type="ECO:0000256" key="3">
    <source>
        <dbReference type="ARBA" id="ARBA00022583"/>
    </source>
</evidence>
<evidence type="ECO:0000256" key="4">
    <source>
        <dbReference type="ARBA" id="ARBA00022692"/>
    </source>
</evidence>
<keyword evidence="14" id="KW-0449">Lipoprotein</keyword>
<keyword evidence="9 12" id="KW-1015">Disulfide bond</keyword>
<keyword evidence="15" id="KW-1185">Reference proteome</keyword>
<dbReference type="InterPro" id="IPR002172">
    <property type="entry name" value="LDrepeatLR_classA_rpt"/>
</dbReference>
<comment type="caution">
    <text evidence="14">The sequence shown here is derived from an EMBL/GenBank/DDBJ whole genome shotgun (WGS) entry which is preliminary data.</text>
</comment>
<comment type="caution">
    <text evidence="12">Lacks conserved residue(s) required for the propagation of feature annotation.</text>
</comment>
<dbReference type="FunFam" id="2.120.10.30:FF:000241">
    <property type="entry name" value="Low-density lipoprotein receptor-related protein 6"/>
    <property type="match status" value="1"/>
</dbReference>
<protein>
    <submittedName>
        <fullName evidence="14">Putative Low-density lipoprotein receptor</fullName>
    </submittedName>
</protein>
<dbReference type="InterPro" id="IPR011042">
    <property type="entry name" value="6-blade_b-propeller_TolB-like"/>
</dbReference>
<dbReference type="InterPro" id="IPR023415">
    <property type="entry name" value="LDLR_class-A_CS"/>
</dbReference>
<keyword evidence="4" id="KW-0812">Transmembrane</keyword>
<feature type="disulfide bond" evidence="12">
    <location>
        <begin position="787"/>
        <end position="799"/>
    </location>
</feature>
<evidence type="ECO:0000256" key="12">
    <source>
        <dbReference type="PROSITE-ProRule" id="PRU00124"/>
    </source>
</evidence>
<feature type="repeat" description="LDL-receptor class B" evidence="13">
    <location>
        <begin position="318"/>
        <end position="360"/>
    </location>
</feature>
<dbReference type="PANTHER" id="PTHR22722">
    <property type="entry name" value="LOW-DENSITY LIPOPROTEIN RECEPTOR-RELATED PROTEIN 2-RELATED"/>
    <property type="match status" value="1"/>
</dbReference>
<feature type="disulfide bond" evidence="12">
    <location>
        <begin position="745"/>
        <end position="757"/>
    </location>
</feature>
<name>A0A0L7KM40_OPEBR</name>
<dbReference type="Gene3D" id="4.10.1220.10">
    <property type="entry name" value="EGF-type module"/>
    <property type="match status" value="1"/>
</dbReference>
<dbReference type="GO" id="GO:0006897">
    <property type="term" value="P:endocytosis"/>
    <property type="evidence" value="ECO:0007669"/>
    <property type="project" value="UniProtKB-KW"/>
</dbReference>
<dbReference type="STRING" id="104452.A0A0L7KM40"/>
<feature type="disulfide bond" evidence="12">
    <location>
        <begin position="752"/>
        <end position="770"/>
    </location>
</feature>
<evidence type="ECO:0000256" key="5">
    <source>
        <dbReference type="ARBA" id="ARBA00022729"/>
    </source>
</evidence>
<keyword evidence="11" id="KW-0325">Glycoprotein</keyword>
<evidence type="ECO:0000313" key="14">
    <source>
        <dbReference type="EMBL" id="KOB64373.1"/>
    </source>
</evidence>
<keyword evidence="8" id="KW-0472">Membrane</keyword>
<feature type="disulfide bond" evidence="12">
    <location>
        <begin position="684"/>
        <end position="699"/>
    </location>
</feature>
<feature type="disulfide bond" evidence="12">
    <location>
        <begin position="279"/>
        <end position="294"/>
    </location>
</feature>
<dbReference type="PROSITE" id="PS01209">
    <property type="entry name" value="LDLRA_1"/>
    <property type="match status" value="3"/>
</dbReference>
<evidence type="ECO:0000256" key="7">
    <source>
        <dbReference type="ARBA" id="ARBA00022989"/>
    </source>
</evidence>
<dbReference type="Gene3D" id="2.120.10.30">
    <property type="entry name" value="TolB, C-terminal domain"/>
    <property type="match status" value="2"/>
</dbReference>
<dbReference type="GO" id="GO:0005886">
    <property type="term" value="C:plasma membrane"/>
    <property type="evidence" value="ECO:0007669"/>
    <property type="project" value="TreeGrafter"/>
</dbReference>
<feature type="disulfide bond" evidence="12">
    <location>
        <begin position="619"/>
        <end position="631"/>
    </location>
</feature>
<dbReference type="PRINTS" id="PR00261">
    <property type="entry name" value="LDLRECEPTOR"/>
</dbReference>
<comment type="subcellular location">
    <subcellularLocation>
        <location evidence="1">Membrane</location>
        <topology evidence="1">Single-pass membrane protein</topology>
    </subcellularLocation>
</comment>
<keyword evidence="2" id="KW-0245">EGF-like domain</keyword>
<feature type="disulfide bond" evidence="12">
    <location>
        <begin position="638"/>
        <end position="653"/>
    </location>
</feature>
<dbReference type="InterPro" id="IPR000033">
    <property type="entry name" value="LDLR_classB_rpt"/>
</dbReference>
<dbReference type="SUPFAM" id="SSF57424">
    <property type="entry name" value="LDL receptor-like module"/>
    <property type="match status" value="7"/>
</dbReference>
<dbReference type="CDD" id="cd00112">
    <property type="entry name" value="LDLa"/>
    <property type="match status" value="7"/>
</dbReference>
<dbReference type="PROSITE" id="PS50068">
    <property type="entry name" value="LDLRA_2"/>
    <property type="match status" value="7"/>
</dbReference>
<reference evidence="14 15" key="1">
    <citation type="journal article" date="2015" name="Genome Biol. Evol.">
        <title>The genome of winter moth (Operophtera brumata) provides a genomic perspective on sexual dimorphism and phenology.</title>
        <authorList>
            <person name="Derks M.F."/>
            <person name="Smit S."/>
            <person name="Salis L."/>
            <person name="Schijlen E."/>
            <person name="Bossers A."/>
            <person name="Mateman C."/>
            <person name="Pijl A.S."/>
            <person name="de Ridder D."/>
            <person name="Groenen M.A."/>
            <person name="Visser M.E."/>
            <person name="Megens H.J."/>
        </authorList>
    </citation>
    <scope>NUCLEOTIDE SEQUENCE [LARGE SCALE GENOMIC DNA]</scope>
    <source>
        <strain evidence="14">WM2013NL</strain>
        <tissue evidence="14">Head and thorax</tissue>
    </source>
</reference>
<dbReference type="FunFam" id="4.10.400.10:FF:000007">
    <property type="entry name" value="Low density lipoprotein receptor-related protein 1"/>
    <property type="match status" value="1"/>
</dbReference>
<dbReference type="SMART" id="SM00135">
    <property type="entry name" value="LY"/>
    <property type="match status" value="7"/>
</dbReference>
<keyword evidence="7" id="KW-1133">Transmembrane helix</keyword>
<keyword evidence="6" id="KW-0677">Repeat</keyword>
<keyword evidence="10 14" id="KW-0675">Receptor</keyword>
<sequence>MYSQVTKIDSIHLDDDKNLNSPFPPIHDKRVYWSNWNESRPGIQRAYTSGARLETVVGTDILMPNGLALDRAARWLYWADARLDKIERARYDGAHREIVSRTNAEHPFGVAAGGGRVYWTEWVSRGVYALDAAGGAAMRLRTTDQHRPMALIAVTPDIQEMFCDGDEDCPDGSDEPAGCAVLPTPHPPYAAVETETGRWCGAGGGVSCAGRCVPRDLVCDGRDHCNDGGGHGAGSDEDPEMCSSFASAFTLGGTGARSECAPREWQCRNRACVPRAALCDAVDDCGDYSDEWRCSKYCLLHGATLQNPDGLAVDWVGGNVYWCDKGTDTIEVSRRDGAHRRVLLRDGLSEPRALALLPQRGWMYWSDWGARAHIGRAGMDGAGARVIVSERLGWPNALTVLLPAAELYFADAREDYVAVADLDGSRVRVLFSRGTLARGDVTHAGSSESMPWLRLHHVFALGAWDGRVYWSDWETRGIESCRRRPDPHYVEKNASLDTGGAYDCRTLVTTVHKPMDLRVFHPARQPAVPELSELCANLNCSGLCLLTGANETHDASARCACPEHWLLAEDGRSCQHNCTSAHFVCHSALKCIPFWWRCDTQDDCGDGSDEPASCPAFRCRPGQFQCDNARCVHPAHLCDATQHCGDGSDERDCDRFACLATQWKCRGNATRGVSARCVPAAARCDARADCPEGDDEVDCPPRTCPPHHFVCGSGGKCLPMVWVCDRDSDCPDGSDEGAHCEHRTCASDEFRCASGRCIPASWKCDAEADCPGQEDEHDCGDTTPQPCQPTYFRCPDGRCIPGRWRCDSEVTVTFENCLTGLGGARELRWGLPARGVALRRPAGLSRRAGRAGLSRGRVRLGHVPVSDGARRRA</sequence>
<dbReference type="PROSITE" id="PS51120">
    <property type="entry name" value="LDLRB"/>
    <property type="match status" value="4"/>
</dbReference>
<evidence type="ECO:0000256" key="11">
    <source>
        <dbReference type="ARBA" id="ARBA00023180"/>
    </source>
</evidence>
<evidence type="ECO:0000256" key="2">
    <source>
        <dbReference type="ARBA" id="ARBA00022536"/>
    </source>
</evidence>
<feature type="repeat" description="LDL-receptor class B" evidence="13">
    <location>
        <begin position="361"/>
        <end position="404"/>
    </location>
</feature>
<dbReference type="InterPro" id="IPR036055">
    <property type="entry name" value="LDL_receptor-like_sf"/>
</dbReference>
<accession>A0A0L7KM40</accession>
<feature type="disulfide bond" evidence="12">
    <location>
        <begin position="260"/>
        <end position="272"/>
    </location>
</feature>
<proteinExistence type="predicted"/>
<gene>
    <name evidence="14" type="ORF">OBRU01_20358</name>
</gene>
<evidence type="ECO:0000256" key="10">
    <source>
        <dbReference type="ARBA" id="ARBA00023170"/>
    </source>
</evidence>
<feature type="disulfide bond" evidence="12">
    <location>
        <begin position="267"/>
        <end position="285"/>
    </location>
</feature>